<dbReference type="InterPro" id="IPR006615">
    <property type="entry name" value="Pept_C19_DUSP"/>
</dbReference>
<organism evidence="3 4">
    <name type="scientific">Globisporangium ultimum (strain ATCC 200006 / CBS 805.95 / DAOM BR144)</name>
    <name type="common">Pythium ultimum</name>
    <dbReference type="NCBI Taxonomy" id="431595"/>
    <lineage>
        <taxon>Eukaryota</taxon>
        <taxon>Sar</taxon>
        <taxon>Stramenopiles</taxon>
        <taxon>Oomycota</taxon>
        <taxon>Peronosporomycetes</taxon>
        <taxon>Pythiales</taxon>
        <taxon>Pythiaceae</taxon>
        <taxon>Globisporangium</taxon>
    </lineage>
</organism>
<dbReference type="Gene3D" id="2.60.40.150">
    <property type="entry name" value="C2 domain"/>
    <property type="match status" value="1"/>
</dbReference>
<dbReference type="eggNOG" id="ENOG502QWD5">
    <property type="taxonomic scope" value="Eukaryota"/>
</dbReference>
<dbReference type="OMA" id="GETWFAV"/>
<evidence type="ECO:0008006" key="5">
    <source>
        <dbReference type="Google" id="ProtNLM"/>
    </source>
</evidence>
<dbReference type="Pfam" id="PF06337">
    <property type="entry name" value="DUSP"/>
    <property type="match status" value="1"/>
</dbReference>
<keyword evidence="4" id="KW-1185">Reference proteome</keyword>
<dbReference type="EnsemblProtists" id="PYU1_T010835">
    <property type="protein sequence ID" value="PYU1_T010835"/>
    <property type="gene ID" value="PYU1_G010812"/>
</dbReference>
<dbReference type="PROSITE" id="PS51283">
    <property type="entry name" value="DUSP"/>
    <property type="match status" value="1"/>
</dbReference>
<dbReference type="EMBL" id="GL376592">
    <property type="status" value="NOT_ANNOTATED_CDS"/>
    <property type="molecule type" value="Genomic_DNA"/>
</dbReference>
<dbReference type="InParanoid" id="K3X0T6"/>
<dbReference type="SUPFAM" id="SSF49562">
    <property type="entry name" value="C2 domain (Calcium/lipid-binding domain, CaLB)"/>
    <property type="match status" value="1"/>
</dbReference>
<dbReference type="Pfam" id="PF00168">
    <property type="entry name" value="C2"/>
    <property type="match status" value="2"/>
</dbReference>
<proteinExistence type="predicted"/>
<evidence type="ECO:0000313" key="4">
    <source>
        <dbReference type="Proteomes" id="UP000019132"/>
    </source>
</evidence>
<dbReference type="Gene3D" id="3.30.2230.10">
    <property type="entry name" value="DUSP-like"/>
    <property type="match status" value="1"/>
</dbReference>
<dbReference type="HOGENOM" id="CLU_746989_0_0_1"/>
<dbReference type="SUPFAM" id="SSF143791">
    <property type="entry name" value="DUSP-like"/>
    <property type="match status" value="1"/>
</dbReference>
<dbReference type="CDD" id="cd00030">
    <property type="entry name" value="C2"/>
    <property type="match status" value="1"/>
</dbReference>
<protein>
    <recommendedName>
        <fullName evidence="5">DUSP domain-containing protein</fullName>
    </recommendedName>
</protein>
<dbReference type="VEuPathDB" id="FungiDB:PYU1_G010812"/>
<sequence length="407" mass="45723">MSKAYAATERDRFGAVPLSPRQNDPLIVPGSASLDAMASGCMAISLRVVAATSLRAMKKGLTSNPYCEISLVHHDGSSQHREHNAWHMGQDLSIDQKISGSQSSQPGLSREMAQMTTRSKPFRTKIVKSSLNPIWDFDVDFGDVDTETVVGVVFTVKHGEKFGMVKKDIGELFLSLREIMDLKMQPPHEQSFHLQPTEEILLREAQEGPSSRKYGKLVVRVNTYGVTRADAPASGSANYTTITELRPSDMSETSFAHEDDFSKSDKKMQLHDIKAEVRKLKTLHQTRPNPGEMWYAISAKWIQDWLLFASKYKGDEKYSPGSIDNMCLVSDNLLNGTFQIRTDLSIKKDFRMINRASWDFYQEKYEGGPAIEVRIPPDCENTSVWIYDIKLHEVGRVGTNYVGSDSD</sequence>
<name>K3X0T6_GLOUD</name>
<dbReference type="InterPro" id="IPR035927">
    <property type="entry name" value="DUSP-like_sf"/>
</dbReference>
<dbReference type="Proteomes" id="UP000019132">
    <property type="component" value="Unassembled WGS sequence"/>
</dbReference>
<feature type="domain" description="DUSP" evidence="2">
    <location>
        <begin position="271"/>
        <end position="377"/>
    </location>
</feature>
<reference evidence="4" key="1">
    <citation type="journal article" date="2010" name="Genome Biol.">
        <title>Genome sequence of the necrotrophic plant pathogen Pythium ultimum reveals original pathogenicity mechanisms and effector repertoire.</title>
        <authorList>
            <person name="Levesque C.A."/>
            <person name="Brouwer H."/>
            <person name="Cano L."/>
            <person name="Hamilton J.P."/>
            <person name="Holt C."/>
            <person name="Huitema E."/>
            <person name="Raffaele S."/>
            <person name="Robideau G.P."/>
            <person name="Thines M."/>
            <person name="Win J."/>
            <person name="Zerillo M.M."/>
            <person name="Beakes G.W."/>
            <person name="Boore J.L."/>
            <person name="Busam D."/>
            <person name="Dumas B."/>
            <person name="Ferriera S."/>
            <person name="Fuerstenberg S.I."/>
            <person name="Gachon C.M."/>
            <person name="Gaulin E."/>
            <person name="Govers F."/>
            <person name="Grenville-Briggs L."/>
            <person name="Horner N."/>
            <person name="Hostetler J."/>
            <person name="Jiang R.H."/>
            <person name="Johnson J."/>
            <person name="Krajaejun T."/>
            <person name="Lin H."/>
            <person name="Meijer H.J."/>
            <person name="Moore B."/>
            <person name="Morris P."/>
            <person name="Phuntmart V."/>
            <person name="Puiu D."/>
            <person name="Shetty J."/>
            <person name="Stajich J.E."/>
            <person name="Tripathy S."/>
            <person name="Wawra S."/>
            <person name="van West P."/>
            <person name="Whitty B.R."/>
            <person name="Coutinho P.M."/>
            <person name="Henrissat B."/>
            <person name="Martin F."/>
            <person name="Thomas P.D."/>
            <person name="Tyler B.M."/>
            <person name="De Vries R.P."/>
            <person name="Kamoun S."/>
            <person name="Yandell M."/>
            <person name="Tisserat N."/>
            <person name="Buell C.R."/>
        </authorList>
    </citation>
    <scope>NUCLEOTIDE SEQUENCE</scope>
    <source>
        <strain evidence="4">DAOM:BR144</strain>
    </source>
</reference>
<dbReference type="SMART" id="SM00695">
    <property type="entry name" value="DUSP"/>
    <property type="match status" value="1"/>
</dbReference>
<dbReference type="AlphaFoldDB" id="K3X0T6"/>
<evidence type="ECO:0000259" key="2">
    <source>
        <dbReference type="PROSITE" id="PS51283"/>
    </source>
</evidence>
<dbReference type="InterPro" id="IPR000008">
    <property type="entry name" value="C2_dom"/>
</dbReference>
<evidence type="ECO:0000259" key="1">
    <source>
        <dbReference type="PROSITE" id="PS50004"/>
    </source>
</evidence>
<dbReference type="SMART" id="SM00239">
    <property type="entry name" value="C2"/>
    <property type="match status" value="1"/>
</dbReference>
<feature type="domain" description="C2" evidence="1">
    <location>
        <begin position="24"/>
        <end position="192"/>
    </location>
</feature>
<dbReference type="GO" id="GO:0004843">
    <property type="term" value="F:cysteine-type deubiquitinase activity"/>
    <property type="evidence" value="ECO:0007669"/>
    <property type="project" value="InterPro"/>
</dbReference>
<dbReference type="InterPro" id="IPR035892">
    <property type="entry name" value="C2_domain_sf"/>
</dbReference>
<accession>K3X0T6</accession>
<reference evidence="4" key="2">
    <citation type="submission" date="2010-04" db="EMBL/GenBank/DDBJ databases">
        <authorList>
            <person name="Buell R."/>
            <person name="Hamilton J."/>
            <person name="Hostetler J."/>
        </authorList>
    </citation>
    <scope>NUCLEOTIDE SEQUENCE [LARGE SCALE GENOMIC DNA]</scope>
    <source>
        <strain evidence="4">DAOM:BR144</strain>
    </source>
</reference>
<reference evidence="3" key="3">
    <citation type="submission" date="2015-02" db="UniProtKB">
        <authorList>
            <consortium name="EnsemblProtists"/>
        </authorList>
    </citation>
    <scope>IDENTIFICATION</scope>
    <source>
        <strain evidence="3">DAOM BR144</strain>
    </source>
</reference>
<evidence type="ECO:0000313" key="3">
    <source>
        <dbReference type="EnsemblProtists" id="PYU1_T010835"/>
    </source>
</evidence>
<dbReference type="PROSITE" id="PS50004">
    <property type="entry name" value="C2"/>
    <property type="match status" value="1"/>
</dbReference>